<accession>A0AAV5UXR2</accession>
<evidence type="ECO:0000313" key="3">
    <source>
        <dbReference type="Proteomes" id="UP001432322"/>
    </source>
</evidence>
<feature type="signal peptide" evidence="1">
    <location>
        <begin position="1"/>
        <end position="17"/>
    </location>
</feature>
<comment type="caution">
    <text evidence="2">The sequence shown here is derived from an EMBL/GenBank/DDBJ whole genome shotgun (WGS) entry which is preliminary data.</text>
</comment>
<sequence>MRRLLVLLLHRCFKVSAINEEGRRWLSRHRLVSSLLRRPLSPCIRVSSTFCRLIGSRRQLFRAFLYDRVMI</sequence>
<evidence type="ECO:0000313" key="2">
    <source>
        <dbReference type="EMBL" id="GMT10975.1"/>
    </source>
</evidence>
<proteinExistence type="predicted"/>
<protein>
    <recommendedName>
        <fullName evidence="4">Secreted protein</fullName>
    </recommendedName>
</protein>
<evidence type="ECO:0008006" key="4">
    <source>
        <dbReference type="Google" id="ProtNLM"/>
    </source>
</evidence>
<keyword evidence="3" id="KW-1185">Reference proteome</keyword>
<dbReference type="Proteomes" id="UP001432322">
    <property type="component" value="Unassembled WGS sequence"/>
</dbReference>
<dbReference type="EMBL" id="BTSY01000001">
    <property type="protein sequence ID" value="GMT10975.1"/>
    <property type="molecule type" value="Genomic_DNA"/>
</dbReference>
<evidence type="ECO:0000256" key="1">
    <source>
        <dbReference type="SAM" id="SignalP"/>
    </source>
</evidence>
<organism evidence="2 3">
    <name type="scientific">Pristionchus fissidentatus</name>
    <dbReference type="NCBI Taxonomy" id="1538716"/>
    <lineage>
        <taxon>Eukaryota</taxon>
        <taxon>Metazoa</taxon>
        <taxon>Ecdysozoa</taxon>
        <taxon>Nematoda</taxon>
        <taxon>Chromadorea</taxon>
        <taxon>Rhabditida</taxon>
        <taxon>Rhabditina</taxon>
        <taxon>Diplogasteromorpha</taxon>
        <taxon>Diplogasteroidea</taxon>
        <taxon>Neodiplogasteridae</taxon>
        <taxon>Pristionchus</taxon>
    </lineage>
</organism>
<dbReference type="AlphaFoldDB" id="A0AAV5UXR2"/>
<name>A0AAV5UXR2_9BILA</name>
<keyword evidence="1" id="KW-0732">Signal</keyword>
<feature type="chain" id="PRO_5043809062" description="Secreted protein" evidence="1">
    <location>
        <begin position="18"/>
        <end position="71"/>
    </location>
</feature>
<gene>
    <name evidence="2" type="ORF">PFISCL1PPCAC_2272</name>
</gene>
<reference evidence="2" key="1">
    <citation type="submission" date="2023-10" db="EMBL/GenBank/DDBJ databases">
        <title>Genome assembly of Pristionchus species.</title>
        <authorList>
            <person name="Yoshida K."/>
            <person name="Sommer R.J."/>
        </authorList>
    </citation>
    <scope>NUCLEOTIDE SEQUENCE</scope>
    <source>
        <strain evidence="2">RS5133</strain>
    </source>
</reference>